<evidence type="ECO:0000256" key="1">
    <source>
        <dbReference type="SAM" id="SignalP"/>
    </source>
</evidence>
<dbReference type="AlphaFoldDB" id="A0A3E0AI57"/>
<dbReference type="RefSeq" id="WP_126440442.1">
    <property type="nucleotide sequence ID" value="NZ_AP018437.1"/>
</dbReference>
<dbReference type="EMBL" id="QUMS01000001">
    <property type="protein sequence ID" value="REG11341.1"/>
    <property type="molecule type" value="Genomic_DNA"/>
</dbReference>
<reference evidence="2 3" key="1">
    <citation type="submission" date="2018-08" db="EMBL/GenBank/DDBJ databases">
        <title>Genomic Encyclopedia of Type Strains, Phase IV (KMG-IV): sequencing the most valuable type-strain genomes for metagenomic binning, comparative biology and taxonomic classification.</title>
        <authorList>
            <person name="Goeker M."/>
        </authorList>
    </citation>
    <scope>NUCLEOTIDE SEQUENCE [LARGE SCALE GENOMIC DNA]</scope>
    <source>
        <strain evidence="2 3">DSM 23923</strain>
    </source>
</reference>
<name>A0A3E0AI57_9CHLR</name>
<feature type="signal peptide" evidence="1">
    <location>
        <begin position="1"/>
        <end position="25"/>
    </location>
</feature>
<feature type="chain" id="PRO_5017642804" evidence="1">
    <location>
        <begin position="26"/>
        <end position="442"/>
    </location>
</feature>
<evidence type="ECO:0000313" key="3">
    <source>
        <dbReference type="Proteomes" id="UP000256388"/>
    </source>
</evidence>
<organism evidence="2 3">
    <name type="scientific">Pelolinea submarina</name>
    <dbReference type="NCBI Taxonomy" id="913107"/>
    <lineage>
        <taxon>Bacteria</taxon>
        <taxon>Bacillati</taxon>
        <taxon>Chloroflexota</taxon>
        <taxon>Anaerolineae</taxon>
        <taxon>Anaerolineales</taxon>
        <taxon>Anaerolineaceae</taxon>
        <taxon>Pelolinea</taxon>
    </lineage>
</organism>
<evidence type="ECO:0000313" key="2">
    <source>
        <dbReference type="EMBL" id="REG11341.1"/>
    </source>
</evidence>
<protein>
    <submittedName>
        <fullName evidence="2">Uncharacterized protein</fullName>
    </submittedName>
</protein>
<dbReference type="Proteomes" id="UP000256388">
    <property type="component" value="Unassembled WGS sequence"/>
</dbReference>
<dbReference type="OrthoDB" id="160265at2"/>
<keyword evidence="1" id="KW-0732">Signal</keyword>
<comment type="caution">
    <text evidence="2">The sequence shown here is derived from an EMBL/GenBank/DDBJ whole genome shotgun (WGS) entry which is preliminary data.</text>
</comment>
<gene>
    <name evidence="2" type="ORF">DFR64_1219</name>
</gene>
<proteinExistence type="predicted"/>
<keyword evidence="3" id="KW-1185">Reference proteome</keyword>
<sequence length="442" mass="49671">MKKWQRSSMASWLVCLFCLPSIFTSGNGLIFDENQLNGLATIANKSVTNASQPVSMSVQVLNCKAWGYCDETPELRFTLEYQGSDSSDYVMHIQVGDRHYESPSSPAEIEVSLTDNDGVNVRYWVESATTRSIYGQDDFRMRYIKNGSQFILELLGDQWESDIPSGALIWNIFPPLEVFEDGWAKRIEDPDELDTEIDYTLLAGKLIWEGIVTPTECGDNGLLGNGAANTCGMEAAREEVIEWQNLHNQDIQEASLNALVPARLLKGVIGQESQFYAKWELPKEYGLGMLTERGVDMLLQWNEAYFFYECSLIYGADYCRRGYLNIPDERQAVLIGYIMKDIGTVDEYAVIAAAIYASCVQANYIVSYYTDEAPADVADYETLWRISLGVYHAGFGCMSDAVLNAWDEDSDTLAWENIASHLVGDCNSAIDYFDKVVNYSVE</sequence>
<accession>A0A3E0AI57</accession>